<name>A0A6C0IJA1_9ZZZZ</name>
<organism evidence="1">
    <name type="scientific">viral metagenome</name>
    <dbReference type="NCBI Taxonomy" id="1070528"/>
    <lineage>
        <taxon>unclassified sequences</taxon>
        <taxon>metagenomes</taxon>
        <taxon>organismal metagenomes</taxon>
    </lineage>
</organism>
<dbReference type="EMBL" id="MN740207">
    <property type="protein sequence ID" value="QHT93311.1"/>
    <property type="molecule type" value="Genomic_DNA"/>
</dbReference>
<evidence type="ECO:0008006" key="2">
    <source>
        <dbReference type="Google" id="ProtNLM"/>
    </source>
</evidence>
<dbReference type="AlphaFoldDB" id="A0A6C0IJA1"/>
<protein>
    <recommendedName>
        <fullName evidence="2">DUF5872 domain-containing protein</fullName>
    </recommendedName>
</protein>
<accession>A0A6C0IJA1</accession>
<proteinExistence type="predicted"/>
<reference evidence="1" key="1">
    <citation type="journal article" date="2020" name="Nature">
        <title>Giant virus diversity and host interactions through global metagenomics.</title>
        <authorList>
            <person name="Schulz F."/>
            <person name="Roux S."/>
            <person name="Paez-Espino D."/>
            <person name="Jungbluth S."/>
            <person name="Walsh D.A."/>
            <person name="Denef V.J."/>
            <person name="McMahon K.D."/>
            <person name="Konstantinidis K.T."/>
            <person name="Eloe-Fadrosh E.A."/>
            <person name="Kyrpides N.C."/>
            <person name="Woyke T."/>
        </authorList>
    </citation>
    <scope>NUCLEOTIDE SEQUENCE</scope>
    <source>
        <strain evidence="1">GVMAG-M-3300024252-29</strain>
    </source>
</reference>
<sequence length="215" mass="25611">MNKTKKVGNKSSIKTTIKIRSHVGGKSNPKKRSDGTLVFKDYPDFRPNLTPREMFQKGSFGGTYWRPIYSSVVNKNLKNIHKKYPKSWWKGIPEDHLTRPFDDYDTNINKYGVKVGTTLEFWEGKKWITKYHPYGWVQWYCDFYQGKRTPDDERQIGRWSALTGEKGRFKNFLINLIKKRHKKDVKKGLHDYSISPKIRQVLQHWAYEIRQHDLK</sequence>
<evidence type="ECO:0000313" key="1">
    <source>
        <dbReference type="EMBL" id="QHT93311.1"/>
    </source>
</evidence>
<dbReference type="PANTHER" id="PTHR37948:SF1">
    <property type="entry name" value="BLL5189 PROTEIN"/>
    <property type="match status" value="1"/>
</dbReference>
<dbReference type="PANTHER" id="PTHR37948">
    <property type="entry name" value="ZGC:113208"/>
    <property type="match status" value="1"/>
</dbReference>